<dbReference type="InterPro" id="IPR011701">
    <property type="entry name" value="MFS"/>
</dbReference>
<feature type="transmembrane region" description="Helical" evidence="6">
    <location>
        <begin position="401"/>
        <end position="419"/>
    </location>
</feature>
<evidence type="ECO:0000256" key="6">
    <source>
        <dbReference type="SAM" id="Phobius"/>
    </source>
</evidence>
<evidence type="ECO:0000256" key="4">
    <source>
        <dbReference type="ARBA" id="ARBA00023136"/>
    </source>
</evidence>
<name>A0ABS6TYB8_STRHA</name>
<proteinExistence type="predicted"/>
<comment type="caution">
    <text evidence="8">The sequence shown here is derived from an EMBL/GenBank/DDBJ whole genome shotgun (WGS) entry which is preliminary data.</text>
</comment>
<gene>
    <name evidence="8" type="ORF">STHAL_27920</name>
</gene>
<feature type="compositionally biased region" description="Pro residues" evidence="5">
    <location>
        <begin position="489"/>
        <end position="503"/>
    </location>
</feature>
<feature type="region of interest" description="Disordered" evidence="5">
    <location>
        <begin position="487"/>
        <end position="511"/>
    </location>
</feature>
<comment type="subcellular location">
    <subcellularLocation>
        <location evidence="1">Cell membrane</location>
        <topology evidence="1">Multi-pass membrane protein</topology>
    </subcellularLocation>
</comment>
<feature type="region of interest" description="Disordered" evidence="5">
    <location>
        <begin position="1"/>
        <end position="70"/>
    </location>
</feature>
<dbReference type="Proteomes" id="UP000735541">
    <property type="component" value="Unassembled WGS sequence"/>
</dbReference>
<evidence type="ECO:0000313" key="9">
    <source>
        <dbReference type="Proteomes" id="UP000735541"/>
    </source>
</evidence>
<reference evidence="8 9" key="1">
    <citation type="submission" date="2021-07" db="EMBL/GenBank/DDBJ databases">
        <title>Sequencing Streptomyces halstedii LGO-A4 genome an citrus endophytic actinomycete.</title>
        <authorList>
            <person name="Samborskyy M."/>
            <person name="Scott N."/>
            <person name="Deglau R."/>
            <person name="Dickens S."/>
            <person name="Oliveira L.G."/>
        </authorList>
    </citation>
    <scope>NUCLEOTIDE SEQUENCE [LARGE SCALE GENOMIC DNA]</scope>
    <source>
        <strain evidence="8 9">LGO-A4</strain>
    </source>
</reference>
<feature type="transmembrane region" description="Helical" evidence="6">
    <location>
        <begin position="202"/>
        <end position="227"/>
    </location>
</feature>
<evidence type="ECO:0000256" key="1">
    <source>
        <dbReference type="ARBA" id="ARBA00004651"/>
    </source>
</evidence>
<feature type="transmembrane region" description="Helical" evidence="6">
    <location>
        <begin position="77"/>
        <end position="99"/>
    </location>
</feature>
<sequence>MTDTAPTGGAEPSPATGPAPDEHPAPALAGHPAPDEQPATGPAPDPGPAPDEQPTPDPAPTLDKHPAPDERTARRRFVVVTFLFWLPAGLASAPMVLLFTERGLPLTAVAGVFAAHALTAAAMELPTGGLSDVLGRRTVLAAAGILDLAALALIALGTAGWVLTLGMALMGAGRALSSGPAEAWYVDAVHARSGPDADIRTGLAYGGSASAAALAAGMVLGGALPWLLGLGPDLGARLRETTSGLVLPLSVPALLGAAVYIAFVLYVLTALREPPRPRTTPLGVLRGVPSAISGGLRLAGRDALIRRLLMTAGAAGTALSALELLTPGRAAGITGAAESGAVLFAGLAAAGFVCSALGNRLAPAVARLAGGSERAVQLSLMGSVGGLLLLAVTVSSGSAPALVLTVAGYALVYLGLGAAGPSENDLLHRRVDASGRATALSVQSLALQLVGAGGGLVVGALPAGPLPWLLAAAALLVGALLWTRRSTPAPAPRPGTPTPPRPGTPTGAGGR</sequence>
<protein>
    <submittedName>
        <fullName evidence="8">MFS transporter</fullName>
    </submittedName>
</protein>
<feature type="transmembrane region" description="Helical" evidence="6">
    <location>
        <begin position="375"/>
        <end position="395"/>
    </location>
</feature>
<feature type="transmembrane region" description="Helical" evidence="6">
    <location>
        <begin position="342"/>
        <end position="363"/>
    </location>
</feature>
<accession>A0ABS6TYB8</accession>
<evidence type="ECO:0000256" key="2">
    <source>
        <dbReference type="ARBA" id="ARBA00022692"/>
    </source>
</evidence>
<feature type="transmembrane region" description="Helical" evidence="6">
    <location>
        <begin position="247"/>
        <end position="268"/>
    </location>
</feature>
<dbReference type="InterPro" id="IPR036259">
    <property type="entry name" value="MFS_trans_sf"/>
</dbReference>
<feature type="domain" description="Major facilitator superfamily (MFS) profile" evidence="7">
    <location>
        <begin position="73"/>
        <end position="490"/>
    </location>
</feature>
<evidence type="ECO:0000313" key="8">
    <source>
        <dbReference type="EMBL" id="MBV7673277.1"/>
    </source>
</evidence>
<dbReference type="PROSITE" id="PS00216">
    <property type="entry name" value="SUGAR_TRANSPORT_1"/>
    <property type="match status" value="1"/>
</dbReference>
<dbReference type="PANTHER" id="PTHR23530">
    <property type="entry name" value="TRANSPORT PROTEIN-RELATED"/>
    <property type="match status" value="1"/>
</dbReference>
<dbReference type="PROSITE" id="PS50850">
    <property type="entry name" value="MFS"/>
    <property type="match status" value="1"/>
</dbReference>
<dbReference type="EMBL" id="JAHUVW010000002">
    <property type="protein sequence ID" value="MBV7673277.1"/>
    <property type="molecule type" value="Genomic_DNA"/>
</dbReference>
<evidence type="ECO:0000259" key="7">
    <source>
        <dbReference type="PROSITE" id="PS50850"/>
    </source>
</evidence>
<keyword evidence="4 6" id="KW-0472">Membrane</keyword>
<feature type="transmembrane region" description="Helical" evidence="6">
    <location>
        <begin position="440"/>
        <end position="460"/>
    </location>
</feature>
<feature type="compositionally biased region" description="Pro residues" evidence="5">
    <location>
        <begin position="41"/>
        <end position="59"/>
    </location>
</feature>
<evidence type="ECO:0000256" key="3">
    <source>
        <dbReference type="ARBA" id="ARBA00022989"/>
    </source>
</evidence>
<feature type="transmembrane region" description="Helical" evidence="6">
    <location>
        <begin position="106"/>
        <end position="123"/>
    </location>
</feature>
<keyword evidence="9" id="KW-1185">Reference proteome</keyword>
<dbReference type="InterPro" id="IPR005829">
    <property type="entry name" value="Sugar_transporter_CS"/>
</dbReference>
<dbReference type="InterPro" id="IPR053160">
    <property type="entry name" value="MFS_DHA3_Transporter"/>
</dbReference>
<feature type="compositionally biased region" description="Low complexity" evidence="5">
    <location>
        <begin position="25"/>
        <end position="40"/>
    </location>
</feature>
<dbReference type="PANTHER" id="PTHR23530:SF1">
    <property type="entry name" value="PERMEASE, MAJOR FACILITATOR SUPERFAMILY-RELATED"/>
    <property type="match status" value="1"/>
</dbReference>
<dbReference type="SUPFAM" id="SSF103473">
    <property type="entry name" value="MFS general substrate transporter"/>
    <property type="match status" value="1"/>
</dbReference>
<feature type="transmembrane region" description="Helical" evidence="6">
    <location>
        <begin position="143"/>
        <end position="169"/>
    </location>
</feature>
<feature type="transmembrane region" description="Helical" evidence="6">
    <location>
        <begin position="466"/>
        <end position="483"/>
    </location>
</feature>
<dbReference type="Gene3D" id="1.20.1250.20">
    <property type="entry name" value="MFS general substrate transporter like domains"/>
    <property type="match status" value="1"/>
</dbReference>
<keyword evidence="3 6" id="KW-1133">Transmembrane helix</keyword>
<evidence type="ECO:0000256" key="5">
    <source>
        <dbReference type="SAM" id="MobiDB-lite"/>
    </source>
</evidence>
<feature type="transmembrane region" description="Helical" evidence="6">
    <location>
        <begin position="304"/>
        <end position="322"/>
    </location>
</feature>
<keyword evidence="2 6" id="KW-0812">Transmembrane</keyword>
<dbReference type="InterPro" id="IPR020846">
    <property type="entry name" value="MFS_dom"/>
</dbReference>
<dbReference type="Pfam" id="PF07690">
    <property type="entry name" value="MFS_1"/>
    <property type="match status" value="1"/>
</dbReference>
<organism evidence="8 9">
    <name type="scientific">Streptomyces halstedii</name>
    <dbReference type="NCBI Taxonomy" id="1944"/>
    <lineage>
        <taxon>Bacteria</taxon>
        <taxon>Bacillati</taxon>
        <taxon>Actinomycetota</taxon>
        <taxon>Actinomycetes</taxon>
        <taxon>Kitasatosporales</taxon>
        <taxon>Streptomycetaceae</taxon>
        <taxon>Streptomyces</taxon>
    </lineage>
</organism>